<dbReference type="Proteomes" id="UP001385951">
    <property type="component" value="Unassembled WGS sequence"/>
</dbReference>
<organism evidence="2 3">
    <name type="scientific">Cerrena zonata</name>
    <dbReference type="NCBI Taxonomy" id="2478898"/>
    <lineage>
        <taxon>Eukaryota</taxon>
        <taxon>Fungi</taxon>
        <taxon>Dikarya</taxon>
        <taxon>Basidiomycota</taxon>
        <taxon>Agaricomycotina</taxon>
        <taxon>Agaricomycetes</taxon>
        <taxon>Polyporales</taxon>
        <taxon>Cerrenaceae</taxon>
        <taxon>Cerrena</taxon>
    </lineage>
</organism>
<gene>
    <name evidence="2" type="ORF">QCA50_007082</name>
</gene>
<reference evidence="2 3" key="1">
    <citation type="submission" date="2022-09" db="EMBL/GenBank/DDBJ databases">
        <authorList>
            <person name="Palmer J.M."/>
        </authorList>
    </citation>
    <scope>NUCLEOTIDE SEQUENCE [LARGE SCALE GENOMIC DNA]</scope>
    <source>
        <strain evidence="2 3">DSM 7382</strain>
    </source>
</reference>
<evidence type="ECO:0000313" key="2">
    <source>
        <dbReference type="EMBL" id="KAK7689291.1"/>
    </source>
</evidence>
<protein>
    <submittedName>
        <fullName evidence="2">Uncharacterized protein</fullName>
    </submittedName>
</protein>
<dbReference type="EMBL" id="JASBNA010000008">
    <property type="protein sequence ID" value="KAK7689291.1"/>
    <property type="molecule type" value="Genomic_DNA"/>
</dbReference>
<evidence type="ECO:0000256" key="1">
    <source>
        <dbReference type="SAM" id="MobiDB-lite"/>
    </source>
</evidence>
<sequence length="74" mass="7951">MPDAVPLLTDKAFIVNREKTGASGYGNVKDQVGASDADNPVFNPVLYDPTAPAGRRFSSAGMPTSDMRHQVEDR</sequence>
<name>A0AAW0G943_9APHY</name>
<keyword evidence="3" id="KW-1185">Reference proteome</keyword>
<proteinExistence type="predicted"/>
<feature type="region of interest" description="Disordered" evidence="1">
    <location>
        <begin position="22"/>
        <end position="74"/>
    </location>
</feature>
<dbReference type="AlphaFoldDB" id="A0AAW0G943"/>
<evidence type="ECO:0000313" key="3">
    <source>
        <dbReference type="Proteomes" id="UP001385951"/>
    </source>
</evidence>
<accession>A0AAW0G943</accession>
<comment type="caution">
    <text evidence="2">The sequence shown here is derived from an EMBL/GenBank/DDBJ whole genome shotgun (WGS) entry which is preliminary data.</text>
</comment>